<feature type="compositionally biased region" description="Basic residues" evidence="1">
    <location>
        <begin position="230"/>
        <end position="252"/>
    </location>
</feature>
<feature type="compositionally biased region" description="Basic and acidic residues" evidence="1">
    <location>
        <begin position="253"/>
        <end position="284"/>
    </location>
</feature>
<dbReference type="EMBL" id="CADCTD010000068">
    <property type="protein sequence ID" value="CAA9244580.1"/>
    <property type="molecule type" value="Genomic_DNA"/>
</dbReference>
<feature type="compositionally biased region" description="Basic residues" evidence="1">
    <location>
        <begin position="123"/>
        <end position="142"/>
    </location>
</feature>
<feature type="region of interest" description="Disordered" evidence="1">
    <location>
        <begin position="70"/>
        <end position="142"/>
    </location>
</feature>
<evidence type="ECO:0000313" key="2">
    <source>
        <dbReference type="EMBL" id="CAA9244580.1"/>
    </source>
</evidence>
<dbReference type="AlphaFoldDB" id="A0A6J4IA94"/>
<feature type="non-terminal residue" evidence="2">
    <location>
        <position position="363"/>
    </location>
</feature>
<evidence type="ECO:0000256" key="1">
    <source>
        <dbReference type="SAM" id="MobiDB-lite"/>
    </source>
</evidence>
<feature type="compositionally biased region" description="Low complexity" evidence="1">
    <location>
        <begin position="340"/>
        <end position="349"/>
    </location>
</feature>
<protein>
    <submittedName>
        <fullName evidence="2">Benzoate transport, inner-membrane translocator</fullName>
    </submittedName>
</protein>
<accession>A0A6J4IA94</accession>
<proteinExistence type="predicted"/>
<organism evidence="2">
    <name type="scientific">uncultured Craurococcus sp</name>
    <dbReference type="NCBI Taxonomy" id="1135998"/>
    <lineage>
        <taxon>Bacteria</taxon>
        <taxon>Pseudomonadati</taxon>
        <taxon>Pseudomonadota</taxon>
        <taxon>Alphaproteobacteria</taxon>
        <taxon>Acetobacterales</taxon>
        <taxon>Acetobacteraceae</taxon>
        <taxon>Craurococcus</taxon>
        <taxon>environmental samples</taxon>
    </lineage>
</organism>
<feature type="region of interest" description="Disordered" evidence="1">
    <location>
        <begin position="340"/>
        <end position="363"/>
    </location>
</feature>
<feature type="non-terminal residue" evidence="2">
    <location>
        <position position="1"/>
    </location>
</feature>
<reference evidence="2" key="1">
    <citation type="submission" date="2020-02" db="EMBL/GenBank/DDBJ databases">
        <authorList>
            <person name="Meier V. D."/>
        </authorList>
    </citation>
    <scope>NUCLEOTIDE SEQUENCE</scope>
    <source>
        <strain evidence="2">AVDCRST_MAG27</strain>
    </source>
</reference>
<feature type="region of interest" description="Disordered" evidence="1">
    <location>
        <begin position="210"/>
        <end position="284"/>
    </location>
</feature>
<name>A0A6J4IA94_9PROT</name>
<gene>
    <name evidence="2" type="ORF">AVDCRST_MAG27-1609</name>
</gene>
<sequence>GADRQVPRPARRHPLRLRLLAGPGHVHSRRLVGDGLHPADHARPRQRLLAVPGLRLVLLPRDHRALADVPRGLWRDGKPHPDDRRGAGGLHGGDPGHLRRAADQPWPTLVAVPAAGDPDRGGLRHGRGRAGGAHRGHLHHHDHPCDRQRLLLLHPPELRDLQWLQRLQPGGAAAGPRHRLAAADRLLLPRPRLRGAVLPRRRLCRALALRPRPAGHPRQSEADGGDGFQRRRAPDRRLWLRRRHRSHRRHPPRLAEHPGRRLHRGDRGGDRHPDHCRDRRVAPPDRALRRRLHLRAARHLQPGCSVRLRPVERALQAADRARLPRDGVLLPRWRAGAVGPLAGGAPQAGRSPHRPGAPGQRAV</sequence>
<feature type="compositionally biased region" description="Basic and acidic residues" evidence="1">
    <location>
        <begin position="73"/>
        <end position="86"/>
    </location>
</feature>